<comment type="caution">
    <text evidence="2">The sequence shown here is derived from an EMBL/GenBank/DDBJ whole genome shotgun (WGS) entry which is preliminary data.</text>
</comment>
<accession>A0A7J6BHH1</accession>
<dbReference type="EMBL" id="JAAMOB010000092">
    <property type="protein sequence ID" value="KAF4094570.1"/>
    <property type="molecule type" value="Genomic_DNA"/>
</dbReference>
<evidence type="ECO:0000256" key="1">
    <source>
        <dbReference type="SAM" id="MobiDB-lite"/>
    </source>
</evidence>
<evidence type="ECO:0000313" key="2">
    <source>
        <dbReference type="EMBL" id="KAF4094570.1"/>
    </source>
</evidence>
<proteinExistence type="predicted"/>
<keyword evidence="3" id="KW-1185">Reference proteome</keyword>
<evidence type="ECO:0000313" key="3">
    <source>
        <dbReference type="Proteomes" id="UP000579812"/>
    </source>
</evidence>
<feature type="compositionally biased region" description="Basic and acidic residues" evidence="1">
    <location>
        <begin position="136"/>
        <end position="158"/>
    </location>
</feature>
<organism evidence="2 3">
    <name type="scientific">Onychostoma macrolepis</name>
    <dbReference type="NCBI Taxonomy" id="369639"/>
    <lineage>
        <taxon>Eukaryota</taxon>
        <taxon>Metazoa</taxon>
        <taxon>Chordata</taxon>
        <taxon>Craniata</taxon>
        <taxon>Vertebrata</taxon>
        <taxon>Euteleostomi</taxon>
        <taxon>Actinopterygii</taxon>
        <taxon>Neopterygii</taxon>
        <taxon>Teleostei</taxon>
        <taxon>Ostariophysi</taxon>
        <taxon>Cypriniformes</taxon>
        <taxon>Cyprinidae</taxon>
        <taxon>Acrossocheilinae</taxon>
        <taxon>Onychostoma</taxon>
    </lineage>
</organism>
<feature type="region of interest" description="Disordered" evidence="1">
    <location>
        <begin position="125"/>
        <end position="178"/>
    </location>
</feature>
<name>A0A7J6BHH1_9TELE</name>
<protein>
    <submittedName>
        <fullName evidence="2">Uncharacterized protein</fullName>
    </submittedName>
</protein>
<dbReference type="Proteomes" id="UP000579812">
    <property type="component" value="Unassembled WGS sequence"/>
</dbReference>
<reference evidence="2 3" key="1">
    <citation type="submission" date="2020-04" db="EMBL/GenBank/DDBJ databases">
        <title>Chromosome-level genome assembly of a cyprinid fish Onychostoma macrolepis by integration of Nanopore Sequencing, Bionano and Hi-C technology.</title>
        <authorList>
            <person name="Wang D."/>
        </authorList>
    </citation>
    <scope>NUCLEOTIDE SEQUENCE [LARGE SCALE GENOMIC DNA]</scope>
    <source>
        <strain evidence="2">SWU-2019</strain>
        <tissue evidence="2">Muscle</tissue>
    </source>
</reference>
<dbReference type="AlphaFoldDB" id="A0A7J6BHH1"/>
<feature type="compositionally biased region" description="Low complexity" evidence="1">
    <location>
        <begin position="160"/>
        <end position="170"/>
    </location>
</feature>
<sequence>MIKRDGRGIQTYRLEVKFLDRARRTKAKAFAKNVFINQERKSEVQDDQIPSVVPIRTMPTRDPGGVIPMTRWQRKGNHESLGSGDEVSIAPPLLAGPWRSAEKTIKLDYLEEVKVEQGFREVNPRKDHYSSVGTRPDPKTLLSEKDARALRAAVERGGRARASSSPPGRVKTLTQEKS</sequence>
<gene>
    <name evidence="2" type="ORF">G5714_024715</name>
</gene>